<name>A0A1X7FYB8_9SPHN</name>
<feature type="domain" description="Phage shock protein PspC N-terminal" evidence="2">
    <location>
        <begin position="9"/>
        <end position="59"/>
    </location>
</feature>
<dbReference type="Proteomes" id="UP000192934">
    <property type="component" value="Chromosome I"/>
</dbReference>
<accession>A0A1X7FYB8</accession>
<reference evidence="4" key="1">
    <citation type="submission" date="2017-04" db="EMBL/GenBank/DDBJ databases">
        <authorList>
            <person name="Varghese N."/>
            <person name="Submissions S."/>
        </authorList>
    </citation>
    <scope>NUCLEOTIDE SEQUENCE [LARGE SCALE GENOMIC DNA]</scope>
    <source>
        <strain evidence="4">Dd16</strain>
    </source>
</reference>
<keyword evidence="1" id="KW-1133">Transmembrane helix</keyword>
<organism evidence="3 4">
    <name type="scientific">Allosphingosinicella indica</name>
    <dbReference type="NCBI Taxonomy" id="941907"/>
    <lineage>
        <taxon>Bacteria</taxon>
        <taxon>Pseudomonadati</taxon>
        <taxon>Pseudomonadota</taxon>
        <taxon>Alphaproteobacteria</taxon>
        <taxon>Sphingomonadales</taxon>
        <taxon>Sphingomonadaceae</taxon>
        <taxon>Allosphingosinicella</taxon>
    </lineage>
</organism>
<dbReference type="EMBL" id="LT840185">
    <property type="protein sequence ID" value="SMF60395.1"/>
    <property type="molecule type" value="Genomic_DNA"/>
</dbReference>
<dbReference type="OrthoDB" id="7359894at2"/>
<keyword evidence="1" id="KW-0472">Membrane</keyword>
<gene>
    <name evidence="3" type="ORF">SAMN06295910_0003</name>
</gene>
<protein>
    <submittedName>
        <fullName evidence="3">Phage shock protein C (PspC) family protein</fullName>
    </submittedName>
</protein>
<evidence type="ECO:0000259" key="2">
    <source>
        <dbReference type="Pfam" id="PF04024"/>
    </source>
</evidence>
<evidence type="ECO:0000313" key="3">
    <source>
        <dbReference type="EMBL" id="SMF60395.1"/>
    </source>
</evidence>
<proteinExistence type="predicted"/>
<sequence length="113" mass="12497">MKGRNFRIDRKNGKLLGLCAGIANATGIDATFVRVAVVLAVILGSPWFIAAYFAAALYLRHRETRGIAGGSDAAAIREWREDRSATLDRRIDAIEHEAMSRESRLAKEIEALR</sequence>
<keyword evidence="1" id="KW-0812">Transmembrane</keyword>
<dbReference type="Pfam" id="PF04024">
    <property type="entry name" value="PspC"/>
    <property type="match status" value="1"/>
</dbReference>
<dbReference type="AlphaFoldDB" id="A0A1X7FYB8"/>
<dbReference type="RefSeq" id="WP_085216940.1">
    <property type="nucleotide sequence ID" value="NZ_LT840185.1"/>
</dbReference>
<feature type="transmembrane region" description="Helical" evidence="1">
    <location>
        <begin position="37"/>
        <end position="59"/>
    </location>
</feature>
<keyword evidence="4" id="KW-1185">Reference proteome</keyword>
<evidence type="ECO:0000313" key="4">
    <source>
        <dbReference type="Proteomes" id="UP000192934"/>
    </source>
</evidence>
<dbReference type="STRING" id="941907.SAMN06295910_0003"/>
<evidence type="ECO:0000256" key="1">
    <source>
        <dbReference type="SAM" id="Phobius"/>
    </source>
</evidence>
<dbReference type="InterPro" id="IPR007168">
    <property type="entry name" value="Phageshock_PspC_N"/>
</dbReference>